<accession>A0A0F7DBH9</accession>
<dbReference type="STRING" id="113653.GAH_01591"/>
<gene>
    <name evidence="6" type="ORF">GAH_01591</name>
</gene>
<keyword evidence="3" id="KW-0540">Nuclease</keyword>
<dbReference type="GO" id="GO:0110001">
    <property type="term" value="C:toxin-antitoxin complex"/>
    <property type="evidence" value="ECO:0007669"/>
    <property type="project" value="InterPro"/>
</dbReference>
<evidence type="ECO:0000256" key="5">
    <source>
        <dbReference type="ARBA" id="ARBA00024207"/>
    </source>
</evidence>
<dbReference type="GO" id="GO:0016787">
    <property type="term" value="F:hydrolase activity"/>
    <property type="evidence" value="ECO:0007669"/>
    <property type="project" value="UniProtKB-KW"/>
</dbReference>
<keyword evidence="2" id="KW-1277">Toxin-antitoxin system</keyword>
<dbReference type="RefSeq" id="WP_048095955.1">
    <property type="nucleotide sequence ID" value="NZ_CP011267.1"/>
</dbReference>
<evidence type="ECO:0008006" key="8">
    <source>
        <dbReference type="Google" id="ProtNLM"/>
    </source>
</evidence>
<dbReference type="EMBL" id="CP011267">
    <property type="protein sequence ID" value="AKG91121.1"/>
    <property type="molecule type" value="Genomic_DNA"/>
</dbReference>
<dbReference type="AlphaFoldDB" id="A0A0F7DBH9"/>
<sequence>MRRKRYLEKLEWIEEEVNFTAGMDLNGNVERRAVLYSILTAVEAAMDIVAMLLKDLGFEVEDDYSNIKKLVDEGVLSEEDADLLRRFNGLRNAIAHHYNHLDLKKVEGAIESMGELLDIAARLVEVAEKLVK</sequence>
<organism evidence="6 7">
    <name type="scientific">Geoglobus ahangari</name>
    <dbReference type="NCBI Taxonomy" id="113653"/>
    <lineage>
        <taxon>Archaea</taxon>
        <taxon>Methanobacteriati</taxon>
        <taxon>Methanobacteriota</taxon>
        <taxon>Archaeoglobi</taxon>
        <taxon>Archaeoglobales</taxon>
        <taxon>Archaeoglobaceae</taxon>
        <taxon>Geoglobus</taxon>
    </lineage>
</organism>
<dbReference type="SUPFAM" id="SSF81593">
    <property type="entry name" value="Nucleotidyltransferase substrate binding subunit/domain"/>
    <property type="match status" value="1"/>
</dbReference>
<dbReference type="GeneID" id="24804159"/>
<evidence type="ECO:0000256" key="1">
    <source>
        <dbReference type="ARBA" id="ARBA00022553"/>
    </source>
</evidence>
<evidence type="ECO:0000256" key="3">
    <source>
        <dbReference type="ARBA" id="ARBA00022722"/>
    </source>
</evidence>
<dbReference type="KEGG" id="gah:GAH_01591"/>
<name>A0A0F7DBH9_9EURY</name>
<evidence type="ECO:0000313" key="7">
    <source>
        <dbReference type="Proteomes" id="UP000034723"/>
    </source>
</evidence>
<dbReference type="InterPro" id="IPR052379">
    <property type="entry name" value="Type_VII_TA_RNase"/>
</dbReference>
<keyword evidence="4" id="KW-0378">Hydrolase</keyword>
<keyword evidence="7" id="KW-1185">Reference proteome</keyword>
<dbReference type="OrthoDB" id="105549at2157"/>
<dbReference type="Pfam" id="PF01934">
    <property type="entry name" value="HepT-like"/>
    <property type="match status" value="1"/>
</dbReference>
<dbReference type="GO" id="GO:0004540">
    <property type="term" value="F:RNA nuclease activity"/>
    <property type="evidence" value="ECO:0007669"/>
    <property type="project" value="InterPro"/>
</dbReference>
<keyword evidence="1" id="KW-0597">Phosphoprotein</keyword>
<evidence type="ECO:0000313" key="6">
    <source>
        <dbReference type="EMBL" id="AKG91121.1"/>
    </source>
</evidence>
<dbReference type="Gene3D" id="1.20.120.580">
    <property type="entry name" value="bsu32300-like"/>
    <property type="match status" value="1"/>
</dbReference>
<evidence type="ECO:0000256" key="2">
    <source>
        <dbReference type="ARBA" id="ARBA00022649"/>
    </source>
</evidence>
<evidence type="ECO:0000256" key="4">
    <source>
        <dbReference type="ARBA" id="ARBA00022801"/>
    </source>
</evidence>
<dbReference type="InterPro" id="IPR037038">
    <property type="entry name" value="HepT-like_sf"/>
</dbReference>
<dbReference type="PANTHER" id="PTHR33397">
    <property type="entry name" value="UPF0331 PROTEIN YUTE"/>
    <property type="match status" value="1"/>
</dbReference>
<dbReference type="PANTHER" id="PTHR33397:SF5">
    <property type="entry name" value="RNASE YUTE-RELATED"/>
    <property type="match status" value="1"/>
</dbReference>
<proteinExistence type="inferred from homology"/>
<comment type="similarity">
    <text evidence="5">Belongs to the HepT RNase toxin family.</text>
</comment>
<dbReference type="InterPro" id="IPR008201">
    <property type="entry name" value="HepT-like"/>
</dbReference>
<protein>
    <recommendedName>
        <fullName evidence="8">DUF86 domain-containing protein</fullName>
    </recommendedName>
</protein>
<dbReference type="InParanoid" id="A0A0F7DBH9"/>
<reference evidence="6 7" key="1">
    <citation type="submission" date="2015-04" db="EMBL/GenBank/DDBJ databases">
        <title>The complete genome sequence of the hyperthermophilic, obligate iron-reducing archaeon Geoglobus ahangari strain 234T.</title>
        <authorList>
            <person name="Manzella M.P."/>
            <person name="Holmes D.E."/>
            <person name="Rocheleau J.M."/>
            <person name="Chung A."/>
            <person name="Reguera G."/>
            <person name="Kashefi K."/>
        </authorList>
    </citation>
    <scope>NUCLEOTIDE SEQUENCE [LARGE SCALE GENOMIC DNA]</scope>
    <source>
        <strain evidence="6 7">234</strain>
    </source>
</reference>
<dbReference type="HOGENOM" id="CLU_152343_0_0_2"/>
<dbReference type="Proteomes" id="UP000034723">
    <property type="component" value="Chromosome"/>
</dbReference>